<dbReference type="AlphaFoldDB" id="F4HSX1"/>
<evidence type="ECO:0000256" key="7">
    <source>
        <dbReference type="ARBA" id="ARBA00022490"/>
    </source>
</evidence>
<reference evidence="18" key="2">
    <citation type="journal article" date="2012" name="Mol. Cell. Proteomics">
        <title>Comparative large-scale characterisation of plant vs. mammal proteins reveals similar and idiosyncratic N-alpha acetylation features.</title>
        <authorList>
            <person name="Bienvenut W.V."/>
            <person name="Sumpton D."/>
            <person name="Martinez A."/>
            <person name="Lilla S."/>
            <person name="Espagne C."/>
            <person name="Meinnel T."/>
            <person name="Giglione C."/>
        </authorList>
    </citation>
    <scope>IDENTIFICATION BY MASS SPECTROMETRY [LARGE SCALE ANALYSIS]</scope>
</reference>
<dbReference type="Pfam" id="PF00156">
    <property type="entry name" value="Pribosyltran"/>
    <property type="match status" value="1"/>
</dbReference>
<evidence type="ECO:0000256" key="5">
    <source>
        <dbReference type="ARBA" id="ARBA00011738"/>
    </source>
</evidence>
<dbReference type="FunFam" id="3.40.50.2020:FF:000022">
    <property type="entry name" value="Adenine phosphoribosyltransferase 1"/>
    <property type="match status" value="1"/>
</dbReference>
<dbReference type="SUPFAM" id="SSF53271">
    <property type="entry name" value="PRTase-like"/>
    <property type="match status" value="1"/>
</dbReference>
<dbReference type="Gene3D" id="3.40.50.2020">
    <property type="match status" value="1"/>
</dbReference>
<comment type="pathway">
    <text evidence="3">Purine metabolism; AMP biosynthesis via salvage pathway; AMP from adenine: step 1/1.</text>
</comment>
<dbReference type="HOGENOM" id="CLU_063339_0_1_1"/>
<evidence type="ECO:0000256" key="2">
    <source>
        <dbReference type="ARBA" id="ARBA00004496"/>
    </source>
</evidence>
<dbReference type="InterPro" id="IPR029057">
    <property type="entry name" value="PRTase-like"/>
</dbReference>
<dbReference type="GO" id="GO:0003999">
    <property type="term" value="F:adenine phosphoribosyltransferase activity"/>
    <property type="evidence" value="ECO:0007669"/>
    <property type="project" value="UniProtKB-EC"/>
</dbReference>
<dbReference type="TAIR" id="AT1G27450">
    <property type="gene designation" value="APT1"/>
</dbReference>
<dbReference type="InterPro" id="IPR050120">
    <property type="entry name" value="Adenine_PRTase"/>
</dbReference>
<dbReference type="HAMAP" id="MF_00004">
    <property type="entry name" value="Aden_phosphoribosyltr"/>
    <property type="match status" value="1"/>
</dbReference>
<dbReference type="PANTHER" id="PTHR11776:SF0">
    <property type="entry name" value="ADENINE PHOSPHORIBOSYLTRANSFERASE 1, CHLOROPLASTIC"/>
    <property type="match status" value="1"/>
</dbReference>
<keyword evidence="9 13" id="KW-0808">Transferase</keyword>
<keyword evidence="8" id="KW-0328">Glycosyltransferase</keyword>
<keyword evidence="16 17" id="KW-1267">Proteomics identification</keyword>
<comment type="subcellular location">
    <subcellularLocation>
        <location evidence="2">Cytoplasm</location>
    </subcellularLocation>
</comment>
<dbReference type="EMBL" id="CP002684">
    <property type="protein sequence ID" value="AEE30833.1"/>
    <property type="molecule type" value="Genomic_DNA"/>
</dbReference>
<evidence type="ECO:0000313" key="15">
    <source>
        <dbReference type="TAIR" id="AT1G27450"/>
    </source>
</evidence>
<keyword evidence="7" id="KW-0963">Cytoplasm</keyword>
<dbReference type="GO" id="GO:0044209">
    <property type="term" value="P:AMP salvage"/>
    <property type="evidence" value="ECO:0007669"/>
    <property type="project" value="UniProtKB-UniPathway"/>
</dbReference>
<reference evidence="14" key="3">
    <citation type="journal article" date="2017" name="Plant J.">
        <title>Araport11: a complete reannotation of the Arabidopsis thaliana reference genome.</title>
        <authorList>
            <person name="Cheng C.Y."/>
            <person name="Krishnakumar V."/>
            <person name="Chan A.P."/>
            <person name="Thibaud-Nissen F."/>
            <person name="Schobel S."/>
            <person name="Town C.D."/>
        </authorList>
    </citation>
    <scope>GENOME REANNOTATION</scope>
    <source>
        <strain evidence="14">cv. Columbia</strain>
    </source>
</reference>
<evidence type="ECO:0000256" key="8">
    <source>
        <dbReference type="ARBA" id="ARBA00022676"/>
    </source>
</evidence>
<keyword evidence="14" id="KW-1185">Reference proteome</keyword>
<dbReference type="Proteomes" id="UP000006548">
    <property type="component" value="Chromosome 1"/>
</dbReference>
<gene>
    <name evidence="13 15" type="primary">APT1</name>
    <name evidence="13" type="synonym">ATAPT1</name>
    <name evidence="12 13" type="ordered locus">At1g27450</name>
    <name evidence="13" type="ORF">F17L21.24</name>
    <name evidence="13" type="ORF">F17L21_24</name>
</gene>
<dbReference type="ProteomicsDB" id="216298"/>
<evidence type="ECO:0000256" key="9">
    <source>
        <dbReference type="ARBA" id="ARBA00022679"/>
    </source>
</evidence>
<comment type="similarity">
    <text evidence="4">Belongs to the purine/pyrimidine phosphoribosyltransferase family.</text>
</comment>
<protein>
    <recommendedName>
        <fullName evidence="6">adenine phosphoribosyltransferase</fullName>
        <ecNumber evidence="6">2.4.2.7</ecNumber>
    </recommendedName>
</protein>
<evidence type="ECO:0000256" key="1">
    <source>
        <dbReference type="ARBA" id="ARBA00000868"/>
    </source>
</evidence>
<dbReference type="InterPro" id="IPR005764">
    <property type="entry name" value="Ade_phspho_trans"/>
</dbReference>
<evidence type="ECO:0007829" key="17">
    <source>
        <dbReference type="ProteomicsDB" id="F4HSX1"/>
    </source>
</evidence>
<dbReference type="OrthoDB" id="363185at2759"/>
<dbReference type="GO" id="GO:0006168">
    <property type="term" value="P:adenine salvage"/>
    <property type="evidence" value="ECO:0007669"/>
    <property type="project" value="InterPro"/>
</dbReference>
<evidence type="ECO:0000259" key="11">
    <source>
        <dbReference type="Pfam" id="PF00156"/>
    </source>
</evidence>
<comment type="subunit">
    <text evidence="5">Homodimer.</text>
</comment>
<dbReference type="ExpressionAtlas" id="F4HSX1">
    <property type="expression patterns" value="baseline and differential"/>
</dbReference>
<dbReference type="PANTHER" id="PTHR11776">
    <property type="entry name" value="ADENINE PHOSPHORIBOSYLTRANSFERASE"/>
    <property type="match status" value="1"/>
</dbReference>
<feature type="domain" description="Phosphoribosyltransferase" evidence="11">
    <location>
        <begin position="124"/>
        <end position="270"/>
    </location>
</feature>
<evidence type="ECO:0007829" key="16">
    <source>
        <dbReference type="PeptideAtlas" id="F4HSX1"/>
    </source>
</evidence>
<name>F4HSX1_ARATH</name>
<dbReference type="UniPathway" id="UPA00588">
    <property type="reaction ID" value="UER00646"/>
</dbReference>
<dbReference type="EC" id="2.4.2.7" evidence="6"/>
<sequence>MQTIIISPLVSHRLCLARAVPCNRLLNNHHRAPPSIRLSNHRSTTSLRLFSSAGSLCVCKSDAEYFAKAAASRDSEMATEDVQDPRIAKIASSIRVIPDFPKPGIMFQDITTLLLDTEAFKDTIALFVDRYKDKGISVVAGVEARGFIFGPPIALAIGAKFVPMRKPKKLPGTFLFLPLVACDFDIKLHERSQLGSWKVISEEYSLEYGTDTIEMHVGAVEPGERAIIIDDLIATGGTLAAAIRLLERVGVKIVECACVIELPELKGKEKLGETSLFVLVKSAA</sequence>
<dbReference type="PaxDb" id="3702-AT1G27450.3"/>
<keyword evidence="10" id="KW-0660">Purine salvage</keyword>
<dbReference type="GeneID" id="839636"/>
<dbReference type="GO" id="GO:0006166">
    <property type="term" value="P:purine ribonucleoside salvage"/>
    <property type="evidence" value="ECO:0007669"/>
    <property type="project" value="UniProtKB-KW"/>
</dbReference>
<dbReference type="Araport" id="AT1G27450"/>
<comment type="catalytic activity">
    <reaction evidence="1">
        <text>AMP + diphosphate = 5-phospho-alpha-D-ribose 1-diphosphate + adenine</text>
        <dbReference type="Rhea" id="RHEA:16609"/>
        <dbReference type="ChEBI" id="CHEBI:16708"/>
        <dbReference type="ChEBI" id="CHEBI:33019"/>
        <dbReference type="ChEBI" id="CHEBI:58017"/>
        <dbReference type="ChEBI" id="CHEBI:456215"/>
        <dbReference type="EC" id="2.4.2.7"/>
    </reaction>
</comment>
<evidence type="ECO:0000256" key="4">
    <source>
        <dbReference type="ARBA" id="ARBA00008391"/>
    </source>
</evidence>
<evidence type="ECO:0000313" key="14">
    <source>
        <dbReference type="Proteomes" id="UP000006548"/>
    </source>
</evidence>
<dbReference type="GO" id="GO:0005737">
    <property type="term" value="C:cytoplasm"/>
    <property type="evidence" value="ECO:0007669"/>
    <property type="project" value="UniProtKB-SubCell"/>
</dbReference>
<evidence type="ECO:0007829" key="18">
    <source>
        <dbReference type="PubMed" id="22223895"/>
    </source>
</evidence>
<evidence type="ECO:0000256" key="3">
    <source>
        <dbReference type="ARBA" id="ARBA00004659"/>
    </source>
</evidence>
<dbReference type="InterPro" id="IPR000836">
    <property type="entry name" value="PRTase_dom"/>
</dbReference>
<evidence type="ECO:0000313" key="12">
    <source>
        <dbReference type="Araport" id="AT1G27450"/>
    </source>
</evidence>
<reference evidence="13 14" key="1">
    <citation type="journal article" date="2000" name="Nature">
        <title>Sequence and analysis of chromosome 1 of the plant Arabidopsis thaliana.</title>
        <authorList>
            <person name="Theologis A."/>
            <person name="Ecker J.R."/>
            <person name="Palm C.J."/>
            <person name="Federspiel N.A."/>
            <person name="Kaul S."/>
            <person name="White O."/>
            <person name="Alonso J."/>
            <person name="Altafi H."/>
            <person name="Araujo R."/>
            <person name="Bowman C.L."/>
            <person name="Brooks S.Y."/>
            <person name="Buehler E."/>
            <person name="Chan A."/>
            <person name="Chao Q."/>
            <person name="Chen H."/>
            <person name="Cheuk R.F."/>
            <person name="Chin C.W."/>
            <person name="Chung M.K."/>
            <person name="Conn L."/>
            <person name="Conway A.B."/>
            <person name="Conway A.R."/>
            <person name="Creasy T.H."/>
            <person name="Dewar K."/>
            <person name="Dunn P."/>
            <person name="Etgu P."/>
            <person name="Feldblyum T.V."/>
            <person name="Feng J."/>
            <person name="Fong B."/>
            <person name="Fujii C.Y."/>
            <person name="Gill J.E."/>
            <person name="Goldsmith A.D."/>
            <person name="Haas B."/>
            <person name="Hansen N.F."/>
            <person name="Hughes B."/>
            <person name="Huizar L."/>
            <person name="Hunter J.L."/>
            <person name="Jenkins J."/>
            <person name="Johnson-Hopson C."/>
            <person name="Khan S."/>
            <person name="Khaykin E."/>
            <person name="Kim C.J."/>
            <person name="Koo H.L."/>
            <person name="Kremenetskaia I."/>
            <person name="Kurtz D.B."/>
            <person name="Kwan A."/>
            <person name="Lam B."/>
            <person name="Langin-Hooper S."/>
            <person name="Lee A."/>
            <person name="Lee J.M."/>
            <person name="Lenz C.A."/>
            <person name="Li J.H."/>
            <person name="Li Y."/>
            <person name="Lin X."/>
            <person name="Liu S.X."/>
            <person name="Liu Z.A."/>
            <person name="Luros J.S."/>
            <person name="Maiti R."/>
            <person name="Marziali A."/>
            <person name="Militscher J."/>
            <person name="Miranda M."/>
            <person name="Nguyen M."/>
            <person name="Nierman W.C."/>
            <person name="Osborne B.I."/>
            <person name="Pai G."/>
            <person name="Peterson J."/>
            <person name="Pham P.K."/>
            <person name="Rizzo M."/>
            <person name="Rooney T."/>
            <person name="Rowley D."/>
            <person name="Sakano H."/>
            <person name="Salzberg S.L."/>
            <person name="Schwartz J.R."/>
            <person name="Shinn P."/>
            <person name="Southwick A.M."/>
            <person name="Sun H."/>
            <person name="Tallon L.J."/>
            <person name="Tambunga G."/>
            <person name="Toriumi M.J."/>
            <person name="Town C.D."/>
            <person name="Utterback T."/>
            <person name="Van Aken S."/>
            <person name="Vaysberg M."/>
            <person name="Vysotskaia V.S."/>
            <person name="Walker M."/>
            <person name="Wu D."/>
            <person name="Yu G."/>
            <person name="Fraser C.M."/>
            <person name="Venter J.C."/>
            <person name="Davis R.W."/>
        </authorList>
    </citation>
    <scope>NUCLEOTIDE SEQUENCE [LARGE SCALE GENOMIC DNA]</scope>
    <source>
        <strain evidence="14">cv. Columbia</strain>
    </source>
</reference>
<dbReference type="SMR" id="F4HSX1"/>
<proteinExistence type="evidence at protein level"/>
<evidence type="ECO:0000313" key="13">
    <source>
        <dbReference type="EMBL" id="AEE30833.1"/>
    </source>
</evidence>
<evidence type="ECO:0000256" key="10">
    <source>
        <dbReference type="ARBA" id="ARBA00022726"/>
    </source>
</evidence>
<dbReference type="eggNOG" id="KOG1712">
    <property type="taxonomic scope" value="Eukaryota"/>
</dbReference>
<evidence type="ECO:0000256" key="6">
    <source>
        <dbReference type="ARBA" id="ARBA00011893"/>
    </source>
</evidence>
<dbReference type="CDD" id="cd06223">
    <property type="entry name" value="PRTases_typeI"/>
    <property type="match status" value="1"/>
</dbReference>
<dbReference type="RefSeq" id="NP_001185104.1">
    <property type="nucleotide sequence ID" value="NM_001198175.1"/>
</dbReference>
<accession>F4HSX1</accession>
<organism evidence="13 14">
    <name type="scientific">Arabidopsis thaliana</name>
    <name type="common">Mouse-ear cress</name>
    <dbReference type="NCBI Taxonomy" id="3702"/>
    <lineage>
        <taxon>Eukaryota</taxon>
        <taxon>Viridiplantae</taxon>
        <taxon>Streptophyta</taxon>
        <taxon>Embryophyta</taxon>
        <taxon>Tracheophyta</taxon>
        <taxon>Spermatophyta</taxon>
        <taxon>Magnoliopsida</taxon>
        <taxon>eudicotyledons</taxon>
        <taxon>Gunneridae</taxon>
        <taxon>Pentapetalae</taxon>
        <taxon>rosids</taxon>
        <taxon>malvids</taxon>
        <taxon>Brassicales</taxon>
        <taxon>Brassicaceae</taxon>
        <taxon>Camelineae</taxon>
        <taxon>Arabidopsis</taxon>
    </lineage>
</organism>